<dbReference type="PANTHER" id="PTHR43828">
    <property type="entry name" value="ASPARAGINASE"/>
    <property type="match status" value="1"/>
</dbReference>
<dbReference type="SUPFAM" id="SSF54616">
    <property type="entry name" value="DNA-binding domain of Mlu1-box binding protein MBP1"/>
    <property type="match status" value="1"/>
</dbReference>
<feature type="region of interest" description="Disordered" evidence="6">
    <location>
        <begin position="133"/>
        <end position="159"/>
    </location>
</feature>
<dbReference type="InterPro" id="IPR036887">
    <property type="entry name" value="HTH_APSES_sf"/>
</dbReference>
<evidence type="ECO:0000256" key="6">
    <source>
        <dbReference type="SAM" id="MobiDB-lite"/>
    </source>
</evidence>
<keyword evidence="1" id="KW-0677">Repeat</keyword>
<comment type="caution">
    <text evidence="8">The sequence shown here is derived from an EMBL/GenBank/DDBJ whole genome shotgun (WGS) entry which is preliminary data.</text>
</comment>
<keyword evidence="9" id="KW-1185">Reference proteome</keyword>
<protein>
    <recommendedName>
        <fullName evidence="5">Transcription factor MBP1</fullName>
    </recommendedName>
</protein>
<evidence type="ECO:0000256" key="5">
    <source>
        <dbReference type="ARBA" id="ARBA00073969"/>
    </source>
</evidence>
<feature type="domain" description="HTH APSES-type" evidence="7">
    <location>
        <begin position="7"/>
        <end position="114"/>
    </location>
</feature>
<dbReference type="PROSITE" id="PS51299">
    <property type="entry name" value="HTH_APSES"/>
    <property type="match status" value="1"/>
</dbReference>
<evidence type="ECO:0000313" key="9">
    <source>
        <dbReference type="Proteomes" id="UP000449547"/>
    </source>
</evidence>
<dbReference type="SMART" id="SM01252">
    <property type="entry name" value="KilA-N"/>
    <property type="match status" value="1"/>
</dbReference>
<organism evidence="8 9">
    <name type="scientific">Diutina rugosa</name>
    <name type="common">Yeast</name>
    <name type="synonym">Candida rugosa</name>
    <dbReference type="NCBI Taxonomy" id="5481"/>
    <lineage>
        <taxon>Eukaryota</taxon>
        <taxon>Fungi</taxon>
        <taxon>Dikarya</taxon>
        <taxon>Ascomycota</taxon>
        <taxon>Saccharomycotina</taxon>
        <taxon>Pichiomycetes</taxon>
        <taxon>Debaryomycetaceae</taxon>
        <taxon>Diutina</taxon>
    </lineage>
</organism>
<dbReference type="GO" id="GO:0030907">
    <property type="term" value="C:MBF transcription complex"/>
    <property type="evidence" value="ECO:0007669"/>
    <property type="project" value="TreeGrafter"/>
</dbReference>
<sequence>MSNNTQIYSATYSNVPVFEFVTSEGPIMRRKSDSWINATHILKIAKFPKAKRTRILEKDVQTGIHEKVQGGYGKYQGTYVPLDLGREIAEQFGVLEVLKPIFDFEYVEGKSETPPPAPKHNHASALNINKKRPAKKVVEEPKKRGRPMKTNGPSLMGAPNINNPIPALHRHDTQPISQPMLRGRSGPSLGSFDSQRFDMQRLSSFPALLSRHDTDADSISLASRQLTQEDLEEVRDDEDDDLNGNNIPNSQTIQPISASPRDSFVKAVHASSMGGIPFTPPVTSGGSVHSSTTSPLPDAKCEPAVPVSTFTAFHENLVNFFANDSKMEVDGQGELIVPASIANPPEPREQIPINAPVDTDGNTIFHWVCSMGSIAELNFLMRTFPHLNINVKNKDGETALMFLVKYNNAYQLKTFPELLTILDSTSSATDNQNRNILHHIISFGCQESRSTQRERVARYYLEEVLDKFSERADFSQLLNHQDSDGNTPLHIAACSLKKKLIKSFLSYHQRIDFRLKNAMDYSVENYLAAHNHVLRLDSAILENDEIASAMDAKSFESQLYYSKMAMDLQNSTANAITENLTELAYAIDKELSQKDEVIYQVIRDLQQRRQVMLDSQIDVFRLVQVDELIEAADRIKSNGSTSDGIVEFKSEQVLQEEVIRLQNDLCFQYLHAQEELDERLKDYRHNLERFHRSLLNETNDSEDGGSDSDKLELAKTLTESIIKRQQLTNQLIDKQIEVSFRCGDADKENDDDRLQKYFRLISIACDMSVSEVEQSIHLIEQSLANGSGETV</sequence>
<evidence type="ECO:0000313" key="8">
    <source>
        <dbReference type="EMBL" id="KAA8904373.1"/>
    </source>
</evidence>
<dbReference type="InterPro" id="IPR003163">
    <property type="entry name" value="Tscrpt_reg_HTH_APSES-type"/>
</dbReference>
<accession>A0A642UWX6</accession>
<feature type="region of interest" description="Disordered" evidence="6">
    <location>
        <begin position="223"/>
        <end position="257"/>
    </location>
</feature>
<dbReference type="InterPro" id="IPR036770">
    <property type="entry name" value="Ankyrin_rpt-contain_sf"/>
</dbReference>
<keyword evidence="2" id="KW-0040">ANK repeat</keyword>
<dbReference type="RefSeq" id="XP_034013279.1">
    <property type="nucleotide sequence ID" value="XM_034154552.1"/>
</dbReference>
<dbReference type="Gene3D" id="3.10.260.10">
    <property type="entry name" value="Transcription regulator HTH, APSES-type DNA-binding domain"/>
    <property type="match status" value="1"/>
</dbReference>
<dbReference type="SMART" id="SM00248">
    <property type="entry name" value="ANK"/>
    <property type="match status" value="2"/>
</dbReference>
<feature type="compositionally biased region" description="Acidic residues" evidence="6">
    <location>
        <begin position="229"/>
        <end position="242"/>
    </location>
</feature>
<name>A0A642UWX6_DIURU</name>
<dbReference type="GO" id="GO:0003677">
    <property type="term" value="F:DNA binding"/>
    <property type="evidence" value="ECO:0007669"/>
    <property type="project" value="UniProtKB-KW"/>
</dbReference>
<feature type="compositionally biased region" description="Polar residues" evidence="6">
    <location>
        <begin position="243"/>
        <end position="257"/>
    </location>
</feature>
<dbReference type="GeneID" id="54780605"/>
<evidence type="ECO:0000259" key="7">
    <source>
        <dbReference type="PROSITE" id="PS51299"/>
    </source>
</evidence>
<evidence type="ECO:0000256" key="2">
    <source>
        <dbReference type="ARBA" id="ARBA00023043"/>
    </source>
</evidence>
<dbReference type="Gene3D" id="1.25.40.20">
    <property type="entry name" value="Ankyrin repeat-containing domain"/>
    <property type="match status" value="1"/>
</dbReference>
<dbReference type="EMBL" id="SWFT01000059">
    <property type="protein sequence ID" value="KAA8904373.1"/>
    <property type="molecule type" value="Genomic_DNA"/>
</dbReference>
<dbReference type="GO" id="GO:0001228">
    <property type="term" value="F:DNA-binding transcription activator activity, RNA polymerase II-specific"/>
    <property type="evidence" value="ECO:0007669"/>
    <property type="project" value="UniProtKB-ARBA"/>
</dbReference>
<dbReference type="InterPro" id="IPR018004">
    <property type="entry name" value="KilA/APSES_HTH"/>
</dbReference>
<keyword evidence="3" id="KW-0238">DNA-binding</keyword>
<proteinExistence type="predicted"/>
<evidence type="ECO:0000256" key="4">
    <source>
        <dbReference type="ARBA" id="ARBA00054211"/>
    </source>
</evidence>
<reference evidence="8 9" key="1">
    <citation type="submission" date="2019-07" db="EMBL/GenBank/DDBJ databases">
        <title>Genome assembly of two rare yeast pathogens: Diutina rugosa and Trichomonascus ciferrii.</title>
        <authorList>
            <person name="Mixao V."/>
            <person name="Saus E."/>
            <person name="Hansen A."/>
            <person name="Lass-Flor C."/>
            <person name="Gabaldon T."/>
        </authorList>
    </citation>
    <scope>NUCLEOTIDE SEQUENCE [LARGE SCALE GENOMIC DNA]</scope>
    <source>
        <strain evidence="8 9">CBS 613</strain>
    </source>
</reference>
<dbReference type="GO" id="GO:0033309">
    <property type="term" value="C:SBF transcription complex"/>
    <property type="evidence" value="ECO:0007669"/>
    <property type="project" value="TreeGrafter"/>
</dbReference>
<dbReference type="AlphaFoldDB" id="A0A642UWX6"/>
<dbReference type="FunFam" id="3.10.260.10:FF:000004">
    <property type="entry name" value="Transcription factor MBP1"/>
    <property type="match status" value="1"/>
</dbReference>
<gene>
    <name evidence="8" type="ORF">DIURU_001954</name>
</gene>
<dbReference type="InterPro" id="IPR002110">
    <property type="entry name" value="Ankyrin_rpt"/>
</dbReference>
<dbReference type="OrthoDB" id="6718656at2759"/>
<dbReference type="Pfam" id="PF04383">
    <property type="entry name" value="KilA-N"/>
    <property type="match status" value="1"/>
</dbReference>
<dbReference type="Proteomes" id="UP000449547">
    <property type="component" value="Unassembled WGS sequence"/>
</dbReference>
<comment type="function">
    <text evidence="4">Binds to MCB elements (Mlu I cell cycle box) found in the promoter of most DNA synthesis genes. Transcriptional activation by MBF has an important role in the transition from G1 to S phase. It may have a dual role in that it behaves as an activator of transcription at the G1-S boundary and as a repressor during other stages of the cell cycle.</text>
</comment>
<dbReference type="SUPFAM" id="SSF48403">
    <property type="entry name" value="Ankyrin repeat"/>
    <property type="match status" value="1"/>
</dbReference>
<dbReference type="InterPro" id="IPR051642">
    <property type="entry name" value="SWI6-like"/>
</dbReference>
<dbReference type="VEuPathDB" id="FungiDB:DIURU_001954"/>
<dbReference type="OMA" id="ASHNYVL"/>
<evidence type="ECO:0000256" key="3">
    <source>
        <dbReference type="ARBA" id="ARBA00023125"/>
    </source>
</evidence>
<evidence type="ECO:0000256" key="1">
    <source>
        <dbReference type="ARBA" id="ARBA00022737"/>
    </source>
</evidence>
<dbReference type="PANTHER" id="PTHR43828:SF15">
    <property type="entry name" value="TRANSCRIPTION FACTOR MBP1"/>
    <property type="match status" value="1"/>
</dbReference>